<reference evidence="1 2" key="2">
    <citation type="submission" date="2018-11" db="EMBL/GenBank/DDBJ databases">
        <authorList>
            <consortium name="Pathogen Informatics"/>
        </authorList>
    </citation>
    <scope>NUCLEOTIDE SEQUENCE [LARGE SCALE GENOMIC DNA]</scope>
</reference>
<organism evidence="3">
    <name type="scientific">Soboliphyme baturini</name>
    <dbReference type="NCBI Taxonomy" id="241478"/>
    <lineage>
        <taxon>Eukaryota</taxon>
        <taxon>Metazoa</taxon>
        <taxon>Ecdysozoa</taxon>
        <taxon>Nematoda</taxon>
        <taxon>Enoplea</taxon>
        <taxon>Dorylaimia</taxon>
        <taxon>Dioctophymatida</taxon>
        <taxon>Dioctophymatoidea</taxon>
        <taxon>Soboliphymatidae</taxon>
        <taxon>Soboliphyme</taxon>
    </lineage>
</organism>
<keyword evidence="2" id="KW-1185">Reference proteome</keyword>
<proteinExistence type="predicted"/>
<gene>
    <name evidence="1" type="ORF">SBAD_LOCUS10596</name>
</gene>
<dbReference type="AlphaFoldDB" id="A0A183J3Z8"/>
<dbReference type="Proteomes" id="UP000270296">
    <property type="component" value="Unassembled WGS sequence"/>
</dbReference>
<evidence type="ECO:0000313" key="1">
    <source>
        <dbReference type="EMBL" id="VDP33145.1"/>
    </source>
</evidence>
<evidence type="ECO:0000313" key="2">
    <source>
        <dbReference type="Proteomes" id="UP000270296"/>
    </source>
</evidence>
<sequence length="110" mass="12732">MSMKPSCIAALYKNGAVLNAMCHGRSAIHEAMLLNGSKVKEYAMAFKFHVVVFTYYNSWKDDGRTRSFRFRQTFTLFLFNIDFLFPPPLQGLNIVVQLRIIHRSLLSLRN</sequence>
<dbReference type="WBParaSite" id="SBAD_0001096601-mRNA-1">
    <property type="protein sequence ID" value="SBAD_0001096601-mRNA-1"/>
    <property type="gene ID" value="SBAD_0001096601"/>
</dbReference>
<evidence type="ECO:0000313" key="3">
    <source>
        <dbReference type="WBParaSite" id="SBAD_0001096601-mRNA-1"/>
    </source>
</evidence>
<dbReference type="EMBL" id="UZAM01014305">
    <property type="protein sequence ID" value="VDP33145.1"/>
    <property type="molecule type" value="Genomic_DNA"/>
</dbReference>
<protein>
    <submittedName>
        <fullName evidence="3">ANK_REP_REGION domain-containing protein</fullName>
    </submittedName>
</protein>
<reference evidence="3" key="1">
    <citation type="submission" date="2016-06" db="UniProtKB">
        <authorList>
            <consortium name="WormBaseParasite"/>
        </authorList>
    </citation>
    <scope>IDENTIFICATION</scope>
</reference>
<accession>A0A183J3Z8</accession>
<name>A0A183J3Z8_9BILA</name>